<evidence type="ECO:0000313" key="1">
    <source>
        <dbReference type="EMBL" id="QEF99014.1"/>
    </source>
</evidence>
<evidence type="ECO:0008006" key="3">
    <source>
        <dbReference type="Google" id="ProtNLM"/>
    </source>
</evidence>
<dbReference type="RefSeq" id="WP_147868479.1">
    <property type="nucleotide sequence ID" value="NZ_CP036264.1"/>
</dbReference>
<dbReference type="Gene3D" id="3.40.720.10">
    <property type="entry name" value="Alkaline Phosphatase, subunit A"/>
    <property type="match status" value="1"/>
</dbReference>
<dbReference type="InterPro" id="IPR010869">
    <property type="entry name" value="DUF1501"/>
</dbReference>
<dbReference type="InterPro" id="IPR017850">
    <property type="entry name" value="Alkaline_phosphatase_core_sf"/>
</dbReference>
<dbReference type="KEGG" id="smam:Mal15_30730"/>
<gene>
    <name evidence="1" type="ORF">Mal15_30730</name>
</gene>
<organism evidence="1 2">
    <name type="scientific">Stieleria maiorica</name>
    <dbReference type="NCBI Taxonomy" id="2795974"/>
    <lineage>
        <taxon>Bacteria</taxon>
        <taxon>Pseudomonadati</taxon>
        <taxon>Planctomycetota</taxon>
        <taxon>Planctomycetia</taxon>
        <taxon>Pirellulales</taxon>
        <taxon>Pirellulaceae</taxon>
        <taxon>Stieleria</taxon>
    </lineage>
</organism>
<dbReference type="Proteomes" id="UP000321353">
    <property type="component" value="Chromosome"/>
</dbReference>
<dbReference type="Pfam" id="PF07394">
    <property type="entry name" value="DUF1501"/>
    <property type="match status" value="1"/>
</dbReference>
<evidence type="ECO:0000313" key="2">
    <source>
        <dbReference type="Proteomes" id="UP000321353"/>
    </source>
</evidence>
<dbReference type="EMBL" id="CP036264">
    <property type="protein sequence ID" value="QEF99014.1"/>
    <property type="molecule type" value="Genomic_DNA"/>
</dbReference>
<dbReference type="PANTHER" id="PTHR43737:SF1">
    <property type="entry name" value="DUF1501 DOMAIN-CONTAINING PROTEIN"/>
    <property type="match status" value="1"/>
</dbReference>
<name>A0A5B9MHA9_9BACT</name>
<dbReference type="PANTHER" id="PTHR43737">
    <property type="entry name" value="BLL7424 PROTEIN"/>
    <property type="match status" value="1"/>
</dbReference>
<reference evidence="1 2" key="1">
    <citation type="submission" date="2019-02" db="EMBL/GenBank/DDBJ databases">
        <title>Planctomycetal bacteria perform biofilm scaping via a novel small molecule.</title>
        <authorList>
            <person name="Jeske O."/>
            <person name="Boedeker C."/>
            <person name="Wiegand S."/>
            <person name="Breitling P."/>
            <person name="Kallscheuer N."/>
            <person name="Jogler M."/>
            <person name="Rohde M."/>
            <person name="Petersen J."/>
            <person name="Medema M.H."/>
            <person name="Surup F."/>
            <person name="Jogler C."/>
        </authorList>
    </citation>
    <scope>NUCLEOTIDE SEQUENCE [LARGE SCALE GENOMIC DNA]</scope>
    <source>
        <strain evidence="1 2">Mal15</strain>
    </source>
</reference>
<protein>
    <recommendedName>
        <fullName evidence="3">Sulfatase</fullName>
    </recommendedName>
</protein>
<accession>A0A5B9MHA9</accession>
<dbReference type="SUPFAM" id="SSF53649">
    <property type="entry name" value="Alkaline phosphatase-like"/>
    <property type="match status" value="1"/>
</dbReference>
<dbReference type="AlphaFoldDB" id="A0A5B9MHA9"/>
<proteinExistence type="predicted"/>
<sequence length="493" mass="53794">MSDDHRTRFPAGSKRSRRYFLERCSNGFGAAALTAMMHGQGFGNTPASKAEPALPAGAAMRRFHHAPKVKHVIFCYMSGGVSHVDSFDPKPKLEQLHGQPMPVQVERTQFNRNGNVMASPFKFTPRGDSGMPISDLFPEIASVADELAVVRSMTTPVNEHAQGNFVMHSGFPFMGHPSAGAWCSYGLGSENENLPGFVVLQSGSAIVPHGGLSLFSSGFLPAQHQGSILKADKVEAIRNIRPRGLQDDQQRRMEFAKSFDEQFLSDTGGDAQVEAAIENYETAFRMQTSVPELCDISGESDLTRRQYGLDSSDPEKAAYARQCLLARRLVERGVRFVELSCLTKGIGAGGAANPWDQHGDLEKGHRAMGFQVDQPIAALIKDLRARGLLEETLIVWAGEFGRTPFSQGSNGRDHNPQGFSVWLAGGGVKGGTIYGATDELGYHAVENACTVYDLWATVLHLLGVDHEKLTYRYSGRDMRLTDVFGNVLTDILS</sequence>
<keyword evidence="2" id="KW-1185">Reference proteome</keyword>